<proteinExistence type="inferred from homology"/>
<feature type="region of interest" description="Disordered" evidence="7">
    <location>
        <begin position="633"/>
        <end position="734"/>
    </location>
</feature>
<feature type="compositionally biased region" description="Low complexity" evidence="7">
    <location>
        <begin position="537"/>
        <end position="547"/>
    </location>
</feature>
<gene>
    <name evidence="9" type="ORF">BD324DRAFT_588590</name>
</gene>
<protein>
    <recommendedName>
        <fullName evidence="8">Protein kinase domain-containing protein</fullName>
    </recommendedName>
</protein>
<feature type="region of interest" description="Disordered" evidence="7">
    <location>
        <begin position="1"/>
        <end position="118"/>
    </location>
</feature>
<evidence type="ECO:0000313" key="9">
    <source>
        <dbReference type="EMBL" id="ORX38288.1"/>
    </source>
</evidence>
<feature type="compositionally biased region" description="Polar residues" evidence="7">
    <location>
        <begin position="691"/>
        <end position="707"/>
    </location>
</feature>
<keyword evidence="4 6" id="KW-0067">ATP-binding</keyword>
<evidence type="ECO:0000313" key="10">
    <source>
        <dbReference type="Proteomes" id="UP000193218"/>
    </source>
</evidence>
<feature type="compositionally biased region" description="Low complexity" evidence="7">
    <location>
        <begin position="863"/>
        <end position="892"/>
    </location>
</feature>
<dbReference type="Gene3D" id="3.30.200.20">
    <property type="entry name" value="Phosphorylase Kinase, domain 1"/>
    <property type="match status" value="1"/>
</dbReference>
<comment type="caution">
    <text evidence="9">The sequence shown here is derived from an EMBL/GenBank/DDBJ whole genome shotgun (WGS) entry which is preliminary data.</text>
</comment>
<feature type="compositionally biased region" description="Low complexity" evidence="7">
    <location>
        <begin position="45"/>
        <end position="80"/>
    </location>
</feature>
<organism evidence="9 10">
    <name type="scientific">Kockovaella imperatae</name>
    <dbReference type="NCBI Taxonomy" id="4999"/>
    <lineage>
        <taxon>Eukaryota</taxon>
        <taxon>Fungi</taxon>
        <taxon>Dikarya</taxon>
        <taxon>Basidiomycota</taxon>
        <taxon>Agaricomycotina</taxon>
        <taxon>Tremellomycetes</taxon>
        <taxon>Tremellales</taxon>
        <taxon>Cuniculitremaceae</taxon>
        <taxon>Kockovaella</taxon>
    </lineage>
</organism>
<dbReference type="RefSeq" id="XP_021872210.1">
    <property type="nucleotide sequence ID" value="XM_022013766.1"/>
</dbReference>
<feature type="compositionally biased region" description="Basic and acidic residues" evidence="7">
    <location>
        <begin position="102"/>
        <end position="118"/>
    </location>
</feature>
<feature type="compositionally biased region" description="Polar residues" evidence="7">
    <location>
        <begin position="833"/>
        <end position="844"/>
    </location>
</feature>
<dbReference type="SMART" id="SM00220">
    <property type="entry name" value="S_TKc"/>
    <property type="match status" value="1"/>
</dbReference>
<evidence type="ECO:0000256" key="7">
    <source>
        <dbReference type="SAM" id="MobiDB-lite"/>
    </source>
</evidence>
<feature type="region of interest" description="Disordered" evidence="7">
    <location>
        <begin position="458"/>
        <end position="477"/>
    </location>
</feature>
<dbReference type="InterPro" id="IPR050339">
    <property type="entry name" value="CC_SR_Kinase"/>
</dbReference>
<dbReference type="InterPro" id="IPR000719">
    <property type="entry name" value="Prot_kinase_dom"/>
</dbReference>
<feature type="binding site" evidence="6">
    <location>
        <position position="1039"/>
    </location>
    <ligand>
        <name>ATP</name>
        <dbReference type="ChEBI" id="CHEBI:30616"/>
    </ligand>
</feature>
<evidence type="ECO:0000259" key="8">
    <source>
        <dbReference type="PROSITE" id="PS50011"/>
    </source>
</evidence>
<dbReference type="PROSITE" id="PS00107">
    <property type="entry name" value="PROTEIN_KINASE_ATP"/>
    <property type="match status" value="1"/>
</dbReference>
<feature type="compositionally biased region" description="Polar residues" evidence="7">
    <location>
        <begin position="804"/>
        <end position="814"/>
    </location>
</feature>
<sequence>MITVSPTPASLHHPKPCESASKRLSRSPKRVRSTPPTADTDKMPASALLNSVSSSASSSSSSSSASASCASSTGSGPSSSRLNLGQARPPLSSRRGISYGEDTDRHVKTSPWRSREPISDWGLNRRREMSVPLVSRRFLLFMSQGKGPKISGALSRRDRQSAAEKVMRMSHGHRLLVQWLSMCLHPSHPSSALSCDHTCVIIIVVVVVLVPADIAFSPFYHRSLSYHVVTFVMALDIGLQLSQSLSTFSLSQPDANNFGLFPAGNDESENTTPAAVYAPRSTFPFHTRTPSNKLTLRTPRRTPGHNAKHSFFGDLTSDHVHPSTAPLPQIPAFLGSPFSSKNARGGYRFHPLSPSKGIMTERIGHGGFDNLHHDWMDRTEWMYEQQEQIMDDASDHIPSRISNKSPKTRRDPSSVSSIEDICDSGTSSSSLMSLGRSSGEQGRPSIVTVWSDSEIAQMDEEEEEDPATPSRQLFGPSSTAVDILEMSVKTKDSPAVSPLEEKARSRQRSPLQVFFMRTPETELADPIADVTTPTAGSVSGSMSKTSSLLPRLISSRKSSRASPTSPAITQFSVNQHSQSLSQVQAPRSVPPAPISRLPMSKSRRSLLKDFTGANCARTEPRCVQIADWTPSVRLSEESDPDESPSKVTRSEILRSSATSSTTISSNTASTSGTDSPCEPARGALLTRRKTLASQPSAKFKAANSTLRQPRPVLRRGVTDPRGEERNSNVFSPEKTFSTPVSALFGDEKPSPAAFASTGLVKKKSGTPGLEIPRFGDSEPVNRFAGLPRITQPVKSRLGIMIAQSPPTRTSSLGGSSIRRDDGSLASVSAPPSAKTNDTSSSDASVSAYARAAQQTRGLRRKTSSMFGPSTSTSSIADSSGAGGAASPATPTKPGLFSVPGLGITTPSPIAGGQNVYPFASSSVTVPSSAYSSRHGFHDPTSPIESSPAPVHSFASRLTRTIKRPIARASNPMLAESFKMDGAALSQAKKASKVGSNEALRVGGSRLDKEFAIVHSLGKGEFSQVWKVVEKSTGVMYAVKAGRTYTGYKNRLRQLEEVSILRQLSLDPHANILTFVDSWEHSNRLFIRTELASCGDFATFLLTIADAGAMGEARLWKTLYELSLGLKHIHSNHFVHLDLKPSNILITQSGSLKIADFGMSLLVASNGEIGGVSPALPKSGNDGEFLWSDACTEGVVPVPSPILDREVEGDREYLCPEALSERTVGAAADMYSLGILLLESALNVVLPSNGDGWVKLRNDDFSDTLEHYLPRESDVKNGCSSPRPCSNLPLLSSSMIDLIKGLMCSRPLHRWTLDRVFEYEPFKKMARIDGTRSVVDSSRATVSDANQGQDATATRHMTAALVEEDEGFLRMILDVA</sequence>
<dbReference type="InterPro" id="IPR017441">
    <property type="entry name" value="Protein_kinase_ATP_BS"/>
</dbReference>
<dbReference type="PANTHER" id="PTHR11042">
    <property type="entry name" value="EUKARYOTIC TRANSLATION INITIATION FACTOR 2-ALPHA KINASE EIF2-ALPHA KINASE -RELATED"/>
    <property type="match status" value="1"/>
</dbReference>
<feature type="region of interest" description="Disordered" evidence="7">
    <location>
        <begin position="491"/>
        <end position="511"/>
    </location>
</feature>
<dbReference type="GO" id="GO:0005737">
    <property type="term" value="C:cytoplasm"/>
    <property type="evidence" value="ECO:0007669"/>
    <property type="project" value="TreeGrafter"/>
</dbReference>
<dbReference type="InterPro" id="IPR008271">
    <property type="entry name" value="Ser/Thr_kinase_AS"/>
</dbReference>
<feature type="region of interest" description="Disordered" evidence="7">
    <location>
        <begin position="393"/>
        <end position="445"/>
    </location>
</feature>
<dbReference type="InParanoid" id="A0A1Y1UJQ7"/>
<dbReference type="EMBL" id="NBSH01000004">
    <property type="protein sequence ID" value="ORX38288.1"/>
    <property type="molecule type" value="Genomic_DNA"/>
</dbReference>
<evidence type="ECO:0000256" key="4">
    <source>
        <dbReference type="ARBA" id="ARBA00022840"/>
    </source>
</evidence>
<dbReference type="InterPro" id="IPR011009">
    <property type="entry name" value="Kinase-like_dom_sf"/>
</dbReference>
<evidence type="ECO:0000256" key="5">
    <source>
        <dbReference type="ARBA" id="ARBA00037982"/>
    </source>
</evidence>
<keyword evidence="2 6" id="KW-0547">Nucleotide-binding</keyword>
<feature type="region of interest" description="Disordered" evidence="7">
    <location>
        <begin position="799"/>
        <end position="892"/>
    </location>
</feature>
<keyword evidence="3" id="KW-0418">Kinase</keyword>
<reference evidence="9 10" key="1">
    <citation type="submission" date="2017-03" db="EMBL/GenBank/DDBJ databases">
        <title>Widespread Adenine N6-methylation of Active Genes in Fungi.</title>
        <authorList>
            <consortium name="DOE Joint Genome Institute"/>
            <person name="Mondo S.J."/>
            <person name="Dannebaum R.O."/>
            <person name="Kuo R.C."/>
            <person name="Louie K.B."/>
            <person name="Bewick A.J."/>
            <person name="Labutti K."/>
            <person name="Haridas S."/>
            <person name="Kuo A."/>
            <person name="Salamov A."/>
            <person name="Ahrendt S.R."/>
            <person name="Lau R."/>
            <person name="Bowen B.P."/>
            <person name="Lipzen A."/>
            <person name="Sullivan W."/>
            <person name="Andreopoulos W.B."/>
            <person name="Clum A."/>
            <person name="Lindquist E."/>
            <person name="Daum C."/>
            <person name="Northen T.R."/>
            <person name="Ramamoorthy G."/>
            <person name="Schmitz R.J."/>
            <person name="Gryganskyi A."/>
            <person name="Culley D."/>
            <person name="Magnuson J."/>
            <person name="James T.Y."/>
            <person name="O'Malley M.A."/>
            <person name="Stajich J.E."/>
            <person name="Spatafora J.W."/>
            <person name="Visel A."/>
            <person name="Grigoriev I.V."/>
        </authorList>
    </citation>
    <scope>NUCLEOTIDE SEQUENCE [LARGE SCALE GENOMIC DNA]</scope>
    <source>
        <strain evidence="9 10">NRRL Y-17943</strain>
    </source>
</reference>
<dbReference type="GO" id="GO:0005524">
    <property type="term" value="F:ATP binding"/>
    <property type="evidence" value="ECO:0007669"/>
    <property type="project" value="UniProtKB-UniRule"/>
</dbReference>
<keyword evidence="1" id="KW-0808">Transferase</keyword>
<dbReference type="STRING" id="4999.A0A1Y1UJQ7"/>
<dbReference type="Pfam" id="PF00069">
    <property type="entry name" value="Pkinase"/>
    <property type="match status" value="1"/>
</dbReference>
<feature type="compositionally biased region" description="Basic residues" evidence="7">
    <location>
        <begin position="23"/>
        <end position="32"/>
    </location>
</feature>
<evidence type="ECO:0000256" key="3">
    <source>
        <dbReference type="ARBA" id="ARBA00022777"/>
    </source>
</evidence>
<feature type="compositionally biased region" description="Basic and acidic residues" evidence="7">
    <location>
        <begin position="716"/>
        <end position="726"/>
    </location>
</feature>
<feature type="compositionally biased region" description="Low complexity" evidence="7">
    <location>
        <begin position="655"/>
        <end position="673"/>
    </location>
</feature>
<name>A0A1Y1UJQ7_9TREE</name>
<feature type="domain" description="Protein kinase" evidence="8">
    <location>
        <begin position="1010"/>
        <end position="1322"/>
    </location>
</feature>
<keyword evidence="10" id="KW-1185">Reference proteome</keyword>
<dbReference type="GO" id="GO:0004672">
    <property type="term" value="F:protein kinase activity"/>
    <property type="evidence" value="ECO:0007669"/>
    <property type="project" value="InterPro"/>
</dbReference>
<accession>A0A1Y1UJQ7</accession>
<dbReference type="Gene3D" id="1.10.510.10">
    <property type="entry name" value="Transferase(Phosphotransferase) domain 1"/>
    <property type="match status" value="1"/>
</dbReference>
<dbReference type="GeneID" id="33555574"/>
<dbReference type="OrthoDB" id="5337378at2759"/>
<dbReference type="GO" id="GO:0005634">
    <property type="term" value="C:nucleus"/>
    <property type="evidence" value="ECO:0007669"/>
    <property type="project" value="TreeGrafter"/>
</dbReference>
<dbReference type="PROSITE" id="PS50011">
    <property type="entry name" value="PROTEIN_KINASE_DOM"/>
    <property type="match status" value="1"/>
</dbReference>
<evidence type="ECO:0000256" key="2">
    <source>
        <dbReference type="ARBA" id="ARBA00022741"/>
    </source>
</evidence>
<feature type="region of interest" description="Disordered" evidence="7">
    <location>
        <begin position="929"/>
        <end position="951"/>
    </location>
</feature>
<evidence type="ECO:0000256" key="1">
    <source>
        <dbReference type="ARBA" id="ARBA00022679"/>
    </source>
</evidence>
<feature type="region of interest" description="Disordered" evidence="7">
    <location>
        <begin position="525"/>
        <end position="601"/>
    </location>
</feature>
<dbReference type="PROSITE" id="PS00108">
    <property type="entry name" value="PROTEIN_KINASE_ST"/>
    <property type="match status" value="1"/>
</dbReference>
<dbReference type="Proteomes" id="UP000193218">
    <property type="component" value="Unassembled WGS sequence"/>
</dbReference>
<evidence type="ECO:0000256" key="6">
    <source>
        <dbReference type="PROSITE-ProRule" id="PRU10141"/>
    </source>
</evidence>
<feature type="compositionally biased region" description="Polar residues" evidence="7">
    <location>
        <begin position="568"/>
        <end position="585"/>
    </location>
</feature>
<dbReference type="PANTHER" id="PTHR11042:SF189">
    <property type="entry name" value="PROTEIN KINASE DOMAIN-CONTAINING PROTEIN"/>
    <property type="match status" value="1"/>
</dbReference>
<comment type="similarity">
    <text evidence="5">Belongs to the protein kinase superfamily. Ser/Thr protein kinase family. GCN2 subfamily.</text>
</comment>
<feature type="compositionally biased region" description="Low complexity" evidence="7">
    <location>
        <begin position="424"/>
        <end position="439"/>
    </location>
</feature>
<dbReference type="SUPFAM" id="SSF56112">
    <property type="entry name" value="Protein kinase-like (PK-like)"/>
    <property type="match status" value="1"/>
</dbReference>